<dbReference type="EMBL" id="WJBH02000007">
    <property type="protein sequence ID" value="KAI9555947.1"/>
    <property type="molecule type" value="Genomic_DNA"/>
</dbReference>
<dbReference type="Gene3D" id="3.30.420.10">
    <property type="entry name" value="Ribonuclease H-like superfamily/Ribonuclease H"/>
    <property type="match status" value="1"/>
</dbReference>
<name>A0AAD5PQW0_9CRUS</name>
<protein>
    <recommendedName>
        <fullName evidence="1">DUF5641 domain-containing protein</fullName>
    </recommendedName>
</protein>
<dbReference type="InterPro" id="IPR036397">
    <property type="entry name" value="RNaseH_sf"/>
</dbReference>
<dbReference type="GO" id="GO:0003676">
    <property type="term" value="F:nucleic acid binding"/>
    <property type="evidence" value="ECO:0007669"/>
    <property type="project" value="InterPro"/>
</dbReference>
<proteinExistence type="predicted"/>
<dbReference type="AlphaFoldDB" id="A0AAD5PQW0"/>
<evidence type="ECO:0000259" key="1">
    <source>
        <dbReference type="Pfam" id="PF18701"/>
    </source>
</evidence>
<dbReference type="InterPro" id="IPR040676">
    <property type="entry name" value="DUF5641"/>
</dbReference>
<feature type="domain" description="DUF5641" evidence="1">
    <location>
        <begin position="105"/>
        <end position="180"/>
    </location>
</feature>
<dbReference type="PANTHER" id="PTHR47331:SF1">
    <property type="entry name" value="GAG-LIKE PROTEIN"/>
    <property type="match status" value="1"/>
</dbReference>
<evidence type="ECO:0000313" key="3">
    <source>
        <dbReference type="Proteomes" id="UP000820818"/>
    </source>
</evidence>
<dbReference type="Pfam" id="PF18701">
    <property type="entry name" value="DUF5641"/>
    <property type="match status" value="1"/>
</dbReference>
<accession>A0AAD5PQW0</accession>
<comment type="caution">
    <text evidence="2">The sequence shown here is derived from an EMBL/GenBank/DDBJ whole genome shotgun (WGS) entry which is preliminary data.</text>
</comment>
<dbReference type="Proteomes" id="UP000820818">
    <property type="component" value="Linkage Group LG7"/>
</dbReference>
<organism evidence="2 3">
    <name type="scientific">Daphnia sinensis</name>
    <dbReference type="NCBI Taxonomy" id="1820382"/>
    <lineage>
        <taxon>Eukaryota</taxon>
        <taxon>Metazoa</taxon>
        <taxon>Ecdysozoa</taxon>
        <taxon>Arthropoda</taxon>
        <taxon>Crustacea</taxon>
        <taxon>Branchiopoda</taxon>
        <taxon>Diplostraca</taxon>
        <taxon>Cladocera</taxon>
        <taxon>Anomopoda</taxon>
        <taxon>Daphniidae</taxon>
        <taxon>Daphnia</taxon>
        <taxon>Daphnia similis group</taxon>
    </lineage>
</organism>
<dbReference type="PANTHER" id="PTHR47331">
    <property type="entry name" value="PHD-TYPE DOMAIN-CONTAINING PROTEIN"/>
    <property type="match status" value="1"/>
</dbReference>
<evidence type="ECO:0000313" key="2">
    <source>
        <dbReference type="EMBL" id="KAI9555947.1"/>
    </source>
</evidence>
<keyword evidence="3" id="KW-1185">Reference proteome</keyword>
<reference evidence="2 3" key="1">
    <citation type="submission" date="2022-05" db="EMBL/GenBank/DDBJ databases">
        <title>A multi-omics perspective on studying reproductive biology in Daphnia sinensis.</title>
        <authorList>
            <person name="Jia J."/>
        </authorList>
    </citation>
    <scope>NUCLEOTIDE SEQUENCE [LARGE SCALE GENOMIC DNA]</scope>
    <source>
        <strain evidence="2 3">WSL</strain>
    </source>
</reference>
<sequence>MIDRGSNWKFAPPSGPHFGGSWERLVGSSKKSLRAVLEERSVNDEVLLTVLKEVASLLNTRPLTHVSSDPSEPEPLTPNHFILGCHHPHYPPDVEEAFCGLTRRRYRQSQFIVNQYWRRWMREYVPNLIDRKKWNQVTPSLRVGNRVLIMDENTRRGQWLTGTVSKLFPGEDGRVRRVSTAT</sequence>
<gene>
    <name evidence="2" type="ORF">GHT06_018489</name>
</gene>